<evidence type="ECO:0000256" key="1">
    <source>
        <dbReference type="SAM" id="Phobius"/>
    </source>
</evidence>
<feature type="transmembrane region" description="Helical" evidence="1">
    <location>
        <begin position="375"/>
        <end position="395"/>
    </location>
</feature>
<organism evidence="2 3">
    <name type="scientific">Catenaria anguillulae PL171</name>
    <dbReference type="NCBI Taxonomy" id="765915"/>
    <lineage>
        <taxon>Eukaryota</taxon>
        <taxon>Fungi</taxon>
        <taxon>Fungi incertae sedis</taxon>
        <taxon>Blastocladiomycota</taxon>
        <taxon>Blastocladiomycetes</taxon>
        <taxon>Blastocladiales</taxon>
        <taxon>Catenariaceae</taxon>
        <taxon>Catenaria</taxon>
    </lineage>
</organism>
<keyword evidence="1" id="KW-0472">Membrane</keyword>
<dbReference type="EMBL" id="MCFL01000023">
    <property type="protein sequence ID" value="ORZ35204.1"/>
    <property type="molecule type" value="Genomic_DNA"/>
</dbReference>
<protein>
    <submittedName>
        <fullName evidence="2">Uncharacterized protein</fullName>
    </submittedName>
</protein>
<accession>A0A1Y2HMK7</accession>
<keyword evidence="3" id="KW-1185">Reference proteome</keyword>
<keyword evidence="1" id="KW-0812">Transmembrane</keyword>
<name>A0A1Y2HMK7_9FUNG</name>
<gene>
    <name evidence="2" type="ORF">BCR44DRAFT_47670</name>
</gene>
<comment type="caution">
    <text evidence="2">The sequence shown here is derived from an EMBL/GenBank/DDBJ whole genome shotgun (WGS) entry which is preliminary data.</text>
</comment>
<proteinExistence type="predicted"/>
<keyword evidence="1" id="KW-1133">Transmembrane helix</keyword>
<evidence type="ECO:0000313" key="2">
    <source>
        <dbReference type="EMBL" id="ORZ35204.1"/>
    </source>
</evidence>
<dbReference type="Proteomes" id="UP000193411">
    <property type="component" value="Unassembled WGS sequence"/>
</dbReference>
<evidence type="ECO:0000313" key="3">
    <source>
        <dbReference type="Proteomes" id="UP000193411"/>
    </source>
</evidence>
<reference evidence="2 3" key="1">
    <citation type="submission" date="2016-07" db="EMBL/GenBank/DDBJ databases">
        <title>Pervasive Adenine N6-methylation of Active Genes in Fungi.</title>
        <authorList>
            <consortium name="DOE Joint Genome Institute"/>
            <person name="Mondo S.J."/>
            <person name="Dannebaum R.O."/>
            <person name="Kuo R.C."/>
            <person name="Labutti K."/>
            <person name="Haridas S."/>
            <person name="Kuo A."/>
            <person name="Salamov A."/>
            <person name="Ahrendt S.R."/>
            <person name="Lipzen A."/>
            <person name="Sullivan W."/>
            <person name="Andreopoulos W.B."/>
            <person name="Clum A."/>
            <person name="Lindquist E."/>
            <person name="Daum C."/>
            <person name="Ramamoorthy G.K."/>
            <person name="Gryganskyi A."/>
            <person name="Culley D."/>
            <person name="Magnuson J.K."/>
            <person name="James T.Y."/>
            <person name="O'Malley M.A."/>
            <person name="Stajich J.E."/>
            <person name="Spatafora J.W."/>
            <person name="Visel A."/>
            <person name="Grigoriev I.V."/>
        </authorList>
    </citation>
    <scope>NUCLEOTIDE SEQUENCE [LARGE SCALE GENOMIC DNA]</scope>
    <source>
        <strain evidence="2 3">PL171</strain>
    </source>
</reference>
<sequence length="421" mass="45673">MSDLSLESGFSSFAYYPSEYSVTPAVPLHYRGGQSDAGRPVPLLDLFPLFAVSPSVNESTPIPIAETCVVNNGETSAPSDSATALSICVMDKCDKELAQVSSESGTTYDVLLAEADRIRGGGVSSSERAALAKHFDSYNALDECAIRKCPIDYFIAHSSICVSRNHPFFLHRNMSLPTMPDSFRWSNSSSDPDYSGILLPTLPLGFPCDPTLSDQASGAIHAPTSYLQKLQDYQMSSTGTWATASNGGRLYIHLSANALNVNGRGVHPWIAKSTLFRGFEAFGTTDVSNLRTPFAAMPGNLYSLGHCPQSTRTWTASRLTGESCATSIECVFSRCVDGKCAEAAGGKGLDPEQALVMVAIDPRYRSEDLERRAQAAMWMWVVIGTVGGLIVLRVLQLWVRKRYATQQEQHGRASEVVDDRV</sequence>
<dbReference type="AlphaFoldDB" id="A0A1Y2HMK7"/>